<feature type="coiled-coil region" evidence="1">
    <location>
        <begin position="154"/>
        <end position="248"/>
    </location>
</feature>
<accession>A0ABQ5RZY4</accession>
<feature type="region of interest" description="Disordered" evidence="2">
    <location>
        <begin position="630"/>
        <end position="656"/>
    </location>
</feature>
<dbReference type="EMBL" id="BSDZ01000014">
    <property type="protein sequence ID" value="GLI63192.1"/>
    <property type="molecule type" value="Genomic_DNA"/>
</dbReference>
<evidence type="ECO:0000256" key="1">
    <source>
        <dbReference type="SAM" id="Coils"/>
    </source>
</evidence>
<dbReference type="Proteomes" id="UP001165090">
    <property type="component" value="Unassembled WGS sequence"/>
</dbReference>
<keyword evidence="1" id="KW-0175">Coiled coil</keyword>
<evidence type="ECO:0000256" key="2">
    <source>
        <dbReference type="SAM" id="MobiDB-lite"/>
    </source>
</evidence>
<gene>
    <name evidence="3" type="ORF">VaNZ11_006088</name>
</gene>
<reference evidence="3 4" key="1">
    <citation type="journal article" date="2023" name="IScience">
        <title>Expanded male sex-determining region conserved during the evolution of homothallism in the green alga Volvox.</title>
        <authorList>
            <person name="Yamamoto K."/>
            <person name="Matsuzaki R."/>
            <person name="Mahakham W."/>
            <person name="Heman W."/>
            <person name="Sekimoto H."/>
            <person name="Kawachi M."/>
            <person name="Minakuchi Y."/>
            <person name="Toyoda A."/>
            <person name="Nozaki H."/>
        </authorList>
    </citation>
    <scope>NUCLEOTIDE SEQUENCE [LARGE SCALE GENOMIC DNA]</scope>
    <source>
        <strain evidence="3 4">NIES-4468</strain>
    </source>
</reference>
<feature type="region of interest" description="Disordered" evidence="2">
    <location>
        <begin position="596"/>
        <end position="616"/>
    </location>
</feature>
<sequence length="695" mass="76054">MSSSIGNGNSSVVPQDMSIARPRVPYPVCPSFEQSSCAQQCLMITSADKVSDLKPCDSEIKEVLKGAAGVQACTSVTNMTPPSAKIDRPAPHARFAEFFERSAKLKDYIFESQLFCARAAWRAQEFLMQGMEPEVRTTCEGVAHVRQMVAELETEAAVRREDKLQVEMDEAKKQLLSFAAAEQQFKLQLADSTEQIDDLRVQLQRMQAEKEEQIAAVRRDAAASGAELEALREQLRLAQQQMAQQEQYAAAAAATATTTAATAGTTIAPSTGDVDMELVPAPSPILTSPPAPASFHVRSRLVETENGSAGCRRRDDAHAASAPRTQVLKVVVLQRMKSFTMELAMKRDTYMGQEVLAAATLFLQPALSTASEELHLLHCPNGVGSAPYLPLDAKATLDDAFFAQPGVEADEPRVVLVRTPRHTGLARPAASREPVYKQRDLHGLPAPTWAVIHLVKLLSPVQAQANLYFQPIRRLAVLPLMVPLDVGHVEGGREAEAAVTQHLVNEMEHLSAECMEPVFMLRPLQYPDPSYLFVSPHEQATAHFGCGGPSTLLSSDDGALPLLTAVLPQETPDDMFEMGALPAAKGLTRVMQTDACMQRKHRTQRTQQQQPCRQQQPCQQQQQSACRHKWGREQAEAEANEEEHQHQQRSRRTRLANAPCGTPRAAFVGGDLKRMLATVLTGGLKAVAMVMGNLL</sequence>
<feature type="compositionally biased region" description="Low complexity" evidence="2">
    <location>
        <begin position="605"/>
        <end position="616"/>
    </location>
</feature>
<protein>
    <submittedName>
        <fullName evidence="3">Uncharacterized protein</fullName>
    </submittedName>
</protein>
<name>A0ABQ5RZY4_9CHLO</name>
<comment type="caution">
    <text evidence="3">The sequence shown here is derived from an EMBL/GenBank/DDBJ whole genome shotgun (WGS) entry which is preliminary data.</text>
</comment>
<proteinExistence type="predicted"/>
<evidence type="ECO:0000313" key="4">
    <source>
        <dbReference type="Proteomes" id="UP001165090"/>
    </source>
</evidence>
<keyword evidence="4" id="KW-1185">Reference proteome</keyword>
<evidence type="ECO:0000313" key="3">
    <source>
        <dbReference type="EMBL" id="GLI63192.1"/>
    </source>
</evidence>
<organism evidence="3 4">
    <name type="scientific">Volvox africanus</name>
    <dbReference type="NCBI Taxonomy" id="51714"/>
    <lineage>
        <taxon>Eukaryota</taxon>
        <taxon>Viridiplantae</taxon>
        <taxon>Chlorophyta</taxon>
        <taxon>core chlorophytes</taxon>
        <taxon>Chlorophyceae</taxon>
        <taxon>CS clade</taxon>
        <taxon>Chlamydomonadales</taxon>
        <taxon>Volvocaceae</taxon>
        <taxon>Volvox</taxon>
    </lineage>
</organism>